<dbReference type="Pfam" id="PF05299">
    <property type="entry name" value="Peptidase_M61"/>
    <property type="match status" value="1"/>
</dbReference>
<dbReference type="PIRSF" id="PIRSF016493">
    <property type="entry name" value="Glycyl_aminpptds"/>
    <property type="match status" value="1"/>
</dbReference>
<protein>
    <submittedName>
        <fullName evidence="3">Predicted metalloprotease, contains C-terminal PDZ domain</fullName>
    </submittedName>
</protein>
<dbReference type="SUPFAM" id="SSF50156">
    <property type="entry name" value="PDZ domain-like"/>
    <property type="match status" value="1"/>
</dbReference>
<evidence type="ECO:0000259" key="1">
    <source>
        <dbReference type="Pfam" id="PF05299"/>
    </source>
</evidence>
<name>A0A1I1ZAL1_9BACT</name>
<dbReference type="Gene3D" id="2.30.42.10">
    <property type="match status" value="1"/>
</dbReference>
<dbReference type="Gene3D" id="1.10.390.10">
    <property type="entry name" value="Neutral Protease Domain 2"/>
    <property type="match status" value="1"/>
</dbReference>
<keyword evidence="3" id="KW-0482">Metalloprotease</keyword>
<dbReference type="STRING" id="54.SAMN02745121_03722"/>
<keyword evidence="3" id="KW-0645">Protease</keyword>
<dbReference type="InterPro" id="IPR027268">
    <property type="entry name" value="Peptidase_M4/M1_CTD_sf"/>
</dbReference>
<proteinExistence type="predicted"/>
<reference evidence="4" key="1">
    <citation type="submission" date="2016-10" db="EMBL/GenBank/DDBJ databases">
        <authorList>
            <person name="Varghese N."/>
            <person name="Submissions S."/>
        </authorList>
    </citation>
    <scope>NUCLEOTIDE SEQUENCE [LARGE SCALE GENOMIC DNA]</scope>
    <source>
        <strain evidence="4">ATCC 25963</strain>
    </source>
</reference>
<dbReference type="SUPFAM" id="SSF55486">
    <property type="entry name" value="Metalloproteases ('zincins'), catalytic domain"/>
    <property type="match status" value="1"/>
</dbReference>
<dbReference type="Proteomes" id="UP000199400">
    <property type="component" value="Unassembled WGS sequence"/>
</dbReference>
<dbReference type="Pfam" id="PF17899">
    <property type="entry name" value="Peptidase_M61_N"/>
    <property type="match status" value="1"/>
</dbReference>
<feature type="domain" description="Peptidase M61 catalytic" evidence="1">
    <location>
        <begin position="277"/>
        <end position="393"/>
    </location>
</feature>
<dbReference type="RefSeq" id="WP_096332744.1">
    <property type="nucleotide sequence ID" value="NZ_FOMX01000011.1"/>
</dbReference>
<dbReference type="InterPro" id="IPR007963">
    <property type="entry name" value="Peptidase_M61_catalytic"/>
</dbReference>
<keyword evidence="4" id="KW-1185">Reference proteome</keyword>
<sequence>MDPVAYRITFPQPGAHLIHVRLELFATGEICQLWMPAWSPGSYVIREYARNIRTIAAHVADSPREIRKLAKDRFELATRPGERLVVDYTVYAHDLSVRTAHHDASHAYLHPPQLFLVPEGHAGPFRVAVELLPGWSGVSLAADPARQERRSPGHFEVDLPDLDALFDTPIEAGQLSVTNLPTPCEHVRLAVWGEPFPDFVLPRLARVVDQVERFWPARPYDHYTFLVHAAVGARGGLEHLAGSVLGVEPESWAPAARRVQAGNLDRDDDSEGGVYDLLELASHELFHAWNVKRLRPRALGPFDYGRENYTRELWIAEGFTSYYDGLLVLRSGEISVKAHLQRLAESIGRLRDTPGRLVQSLEESSFDAWVKLYRPQDDSPNASVSYYLKGSLVALLLDLWLRELRPRGSGLDGVLAELWRRGPGSRDTRGPATENTYSCPGFTVEDLEQVLGDHSGLGEVPGAVRALWSKPIDLDFAPLAQLGLRLSEKPVQPGLIDLGFTVQDRAGSAWVEFVRTDSPAERAGLASGDELLAARRIDGNWLRLRSARAARVWDHLQPGAPAELLISRRERVLTLPIAFAAARGAPQIERIDDADPAARARFEAWSGRRWSDP</sequence>
<dbReference type="GO" id="GO:0008237">
    <property type="term" value="F:metallopeptidase activity"/>
    <property type="evidence" value="ECO:0007669"/>
    <property type="project" value="UniProtKB-KW"/>
</dbReference>
<accession>A0A1I1ZAL1</accession>
<dbReference type="OrthoDB" id="9778516at2"/>
<dbReference type="AlphaFoldDB" id="A0A1I1ZAL1"/>
<dbReference type="Gene3D" id="2.60.40.3650">
    <property type="match status" value="1"/>
</dbReference>
<dbReference type="EMBL" id="FOMX01000011">
    <property type="protein sequence ID" value="SFE28735.1"/>
    <property type="molecule type" value="Genomic_DNA"/>
</dbReference>
<dbReference type="GO" id="GO:0006508">
    <property type="term" value="P:proteolysis"/>
    <property type="evidence" value="ECO:0007669"/>
    <property type="project" value="UniProtKB-KW"/>
</dbReference>
<feature type="domain" description="Peptidase M61 N-terminal" evidence="2">
    <location>
        <begin position="6"/>
        <end position="174"/>
    </location>
</feature>
<evidence type="ECO:0000313" key="3">
    <source>
        <dbReference type="EMBL" id="SFE28735.1"/>
    </source>
</evidence>
<keyword evidence="3" id="KW-0378">Hydrolase</keyword>
<evidence type="ECO:0000313" key="4">
    <source>
        <dbReference type="Proteomes" id="UP000199400"/>
    </source>
</evidence>
<dbReference type="InterPro" id="IPR040756">
    <property type="entry name" value="Peptidase_M61_N"/>
</dbReference>
<dbReference type="InterPro" id="IPR036034">
    <property type="entry name" value="PDZ_sf"/>
</dbReference>
<gene>
    <name evidence="3" type="ORF">SAMN02745121_03722</name>
</gene>
<dbReference type="InterPro" id="IPR024191">
    <property type="entry name" value="Peptidase_M61"/>
</dbReference>
<organism evidence="3 4">
    <name type="scientific">Nannocystis exedens</name>
    <dbReference type="NCBI Taxonomy" id="54"/>
    <lineage>
        <taxon>Bacteria</taxon>
        <taxon>Pseudomonadati</taxon>
        <taxon>Myxococcota</taxon>
        <taxon>Polyangia</taxon>
        <taxon>Nannocystales</taxon>
        <taxon>Nannocystaceae</taxon>
        <taxon>Nannocystis</taxon>
    </lineage>
</organism>
<evidence type="ECO:0000259" key="2">
    <source>
        <dbReference type="Pfam" id="PF17899"/>
    </source>
</evidence>